<dbReference type="Gene3D" id="1.20.1530.20">
    <property type="match status" value="1"/>
</dbReference>
<name>A0A9X1SIY1_9BACT</name>
<evidence type="ECO:0000313" key="2">
    <source>
        <dbReference type="EMBL" id="MCC9631752.1"/>
    </source>
</evidence>
<dbReference type="PANTHER" id="PTHR18640">
    <property type="entry name" value="SOLUTE CARRIER FAMILY 10 MEMBER 7"/>
    <property type="match status" value="1"/>
</dbReference>
<dbReference type="EMBL" id="JAJKFT010000010">
    <property type="protein sequence ID" value="MCC9631752.1"/>
    <property type="molecule type" value="Genomic_DNA"/>
</dbReference>
<feature type="transmembrane region" description="Helical" evidence="1">
    <location>
        <begin position="227"/>
        <end position="250"/>
    </location>
</feature>
<proteinExistence type="predicted"/>
<organism evidence="2 3">
    <name type="scientific">Blastopirellula sediminis</name>
    <dbReference type="NCBI Taxonomy" id="2894196"/>
    <lineage>
        <taxon>Bacteria</taxon>
        <taxon>Pseudomonadati</taxon>
        <taxon>Planctomycetota</taxon>
        <taxon>Planctomycetia</taxon>
        <taxon>Pirellulales</taxon>
        <taxon>Pirellulaceae</taxon>
        <taxon>Blastopirellula</taxon>
    </lineage>
</organism>
<keyword evidence="1" id="KW-0472">Membrane</keyword>
<feature type="transmembrane region" description="Helical" evidence="1">
    <location>
        <begin position="7"/>
        <end position="24"/>
    </location>
</feature>
<comment type="caution">
    <text evidence="2">The sequence shown here is derived from an EMBL/GenBank/DDBJ whole genome shotgun (WGS) entry which is preliminary data.</text>
</comment>
<evidence type="ECO:0000313" key="3">
    <source>
        <dbReference type="Proteomes" id="UP001139103"/>
    </source>
</evidence>
<sequence length="328" mass="34706">MIRFVGRYWFLLLLAAAIGVGFGFSPTLEFLTKIPYLQNAIVVTVLFLMAFPLEFGDLHDAARRPGPPVLGTAINYGLLPLIAWGASLLVTGDLRIGVNIAAAIPCTLASAAVWTRKAGGNDVAALVVTIVTNLLCFAVTPMWLKLTTGGSVSLNVVEMIQKLLILVVAPMLAGQLCRIPPPIGRWATANRAAMSVIAQLGILSMVFLGCIGAGMKLRTLEEAVPPVGMLAVMLAVVIGVHAAALAIGYFSAKSFGMRPADQIAVGISGSQKTLMVGLWIANTFYASQPLAILPLIAYHVSQLFMDTWVADAHLRRQTAVEAETPSAA</sequence>
<feature type="transmembrane region" description="Helical" evidence="1">
    <location>
        <begin position="123"/>
        <end position="143"/>
    </location>
</feature>
<gene>
    <name evidence="2" type="ORF">LOC68_25430</name>
</gene>
<feature type="transmembrane region" description="Helical" evidence="1">
    <location>
        <begin position="192"/>
        <end position="215"/>
    </location>
</feature>
<dbReference type="Pfam" id="PF13593">
    <property type="entry name" value="SBF_like"/>
    <property type="match status" value="1"/>
</dbReference>
<keyword evidence="3" id="KW-1185">Reference proteome</keyword>
<feature type="transmembrane region" description="Helical" evidence="1">
    <location>
        <begin position="96"/>
        <end position="114"/>
    </location>
</feature>
<dbReference type="InterPro" id="IPR038770">
    <property type="entry name" value="Na+/solute_symporter_sf"/>
</dbReference>
<dbReference type="Proteomes" id="UP001139103">
    <property type="component" value="Unassembled WGS sequence"/>
</dbReference>
<feature type="transmembrane region" description="Helical" evidence="1">
    <location>
        <begin position="163"/>
        <end position="180"/>
    </location>
</feature>
<feature type="transmembrane region" description="Helical" evidence="1">
    <location>
        <begin position="68"/>
        <end position="90"/>
    </location>
</feature>
<dbReference type="PANTHER" id="PTHR18640:SF5">
    <property type="entry name" value="SODIUM_BILE ACID COTRANSPORTER 7"/>
    <property type="match status" value="1"/>
</dbReference>
<accession>A0A9X1SIY1</accession>
<reference evidence="2" key="1">
    <citation type="submission" date="2021-11" db="EMBL/GenBank/DDBJ databases">
        <title>Genome sequence.</title>
        <authorList>
            <person name="Sun Q."/>
        </authorList>
    </citation>
    <scope>NUCLEOTIDE SEQUENCE</scope>
    <source>
        <strain evidence="2">JC732</strain>
    </source>
</reference>
<dbReference type="InterPro" id="IPR016833">
    <property type="entry name" value="Put_Na-Bile_cotransptr"/>
</dbReference>
<keyword evidence="1" id="KW-1133">Transmembrane helix</keyword>
<keyword evidence="1" id="KW-0812">Transmembrane</keyword>
<evidence type="ECO:0000256" key="1">
    <source>
        <dbReference type="SAM" id="Phobius"/>
    </source>
</evidence>
<protein>
    <submittedName>
        <fullName evidence="2">Bile acid:sodium symporter</fullName>
    </submittedName>
</protein>
<dbReference type="AlphaFoldDB" id="A0A9X1SIY1"/>
<dbReference type="GO" id="GO:0005886">
    <property type="term" value="C:plasma membrane"/>
    <property type="evidence" value="ECO:0007669"/>
    <property type="project" value="TreeGrafter"/>
</dbReference>
<dbReference type="RefSeq" id="WP_230224289.1">
    <property type="nucleotide sequence ID" value="NZ_JAJKFT010000010.1"/>
</dbReference>
<feature type="transmembrane region" description="Helical" evidence="1">
    <location>
        <begin position="36"/>
        <end position="56"/>
    </location>
</feature>